<feature type="domain" description="PGG" evidence="4">
    <location>
        <begin position="281"/>
        <end position="319"/>
    </location>
</feature>
<evidence type="ECO:0000256" key="2">
    <source>
        <dbReference type="SAM" id="MobiDB-lite"/>
    </source>
</evidence>
<feature type="repeat" description="ANK" evidence="1">
    <location>
        <begin position="73"/>
        <end position="100"/>
    </location>
</feature>
<gene>
    <name evidence="5" type="ORF">FSB_LOCUS143</name>
</gene>
<dbReference type="PANTHER" id="PTHR24128:SF86">
    <property type="entry name" value="ALPHA-LATROTOXIN-LHE1A-LIKE"/>
    <property type="match status" value="1"/>
</dbReference>
<dbReference type="SMART" id="SM00248">
    <property type="entry name" value="ANK"/>
    <property type="match status" value="5"/>
</dbReference>
<dbReference type="SUPFAM" id="SSF48403">
    <property type="entry name" value="Ankyrin repeat"/>
    <property type="match status" value="1"/>
</dbReference>
<organism evidence="5">
    <name type="scientific">Fagus sylvatica</name>
    <name type="common">Beechnut</name>
    <dbReference type="NCBI Taxonomy" id="28930"/>
    <lineage>
        <taxon>Eukaryota</taxon>
        <taxon>Viridiplantae</taxon>
        <taxon>Streptophyta</taxon>
        <taxon>Embryophyta</taxon>
        <taxon>Tracheophyta</taxon>
        <taxon>Spermatophyta</taxon>
        <taxon>Magnoliopsida</taxon>
        <taxon>eudicotyledons</taxon>
        <taxon>Gunneridae</taxon>
        <taxon>Pentapetalae</taxon>
        <taxon>rosids</taxon>
        <taxon>fabids</taxon>
        <taxon>Fagales</taxon>
        <taxon>Fagaceae</taxon>
        <taxon>Fagus</taxon>
    </lineage>
</organism>
<dbReference type="PROSITE" id="PS50088">
    <property type="entry name" value="ANK_REPEAT"/>
    <property type="match status" value="2"/>
</dbReference>
<dbReference type="InterPro" id="IPR036770">
    <property type="entry name" value="Ankyrin_rpt-contain_sf"/>
</dbReference>
<dbReference type="EMBL" id="OIVN01000002">
    <property type="protein sequence ID" value="SPC72261.1"/>
    <property type="molecule type" value="Genomic_DNA"/>
</dbReference>
<dbReference type="AlphaFoldDB" id="A0A2N9EC70"/>
<dbReference type="InterPro" id="IPR026961">
    <property type="entry name" value="PGG_dom"/>
</dbReference>
<evidence type="ECO:0000259" key="4">
    <source>
        <dbReference type="Pfam" id="PF13962"/>
    </source>
</evidence>
<keyword evidence="1" id="KW-0040">ANK repeat</keyword>
<sequence>MDERLERMNQAAQEGNIDAFYNLIREDVNLLDYIDGLPFVDTPLHIAASAGHISFAMEMMRLKPSFARKPNRDGFSPIHLALQNEEINMVHRLLQVNQDVVRVKGKKGITPLHYAAETDNLDLLTTFLSICPDAIEDVTNQNETALHIALKYDKLDAFKLLVGWLGQNRTKNARIWEQTILNWKDEEGNTVLHVAAVRILLALRYDIDINVKNSDGKTTWDILQEQRQISNKEIRVMLRRARALPASSLPTITYYANYLRQPKFIFLEKLRINYFRERTRTLDDNRNALLIVAILLITVTYQGVLSPPGGLWQDNYKPATNQTDNEPATNPPDFSAVAMPISPVSNNQSISQSHEAGTAAFHSQSGLLIPSRRK</sequence>
<accession>A0A2N9EC70</accession>
<protein>
    <recommendedName>
        <fullName evidence="4">PGG domain-containing protein</fullName>
    </recommendedName>
</protein>
<evidence type="ECO:0000313" key="5">
    <source>
        <dbReference type="EMBL" id="SPC72261.1"/>
    </source>
</evidence>
<feature type="compositionally biased region" description="Polar residues" evidence="2">
    <location>
        <begin position="343"/>
        <end position="366"/>
    </location>
</feature>
<proteinExistence type="predicted"/>
<dbReference type="InterPro" id="IPR002110">
    <property type="entry name" value="Ankyrin_rpt"/>
</dbReference>
<feature type="compositionally biased region" description="Polar residues" evidence="2">
    <location>
        <begin position="318"/>
        <end position="328"/>
    </location>
</feature>
<dbReference type="Pfam" id="PF12796">
    <property type="entry name" value="Ank_2"/>
    <property type="match status" value="2"/>
</dbReference>
<dbReference type="PANTHER" id="PTHR24128">
    <property type="entry name" value="HOMEOBOX PROTEIN WARIAI"/>
    <property type="match status" value="1"/>
</dbReference>
<feature type="transmembrane region" description="Helical" evidence="3">
    <location>
        <begin position="288"/>
        <end position="305"/>
    </location>
</feature>
<reference evidence="5" key="1">
    <citation type="submission" date="2018-02" db="EMBL/GenBank/DDBJ databases">
        <authorList>
            <person name="Cohen D.B."/>
            <person name="Kent A.D."/>
        </authorList>
    </citation>
    <scope>NUCLEOTIDE SEQUENCE</scope>
</reference>
<keyword evidence="3" id="KW-1133">Transmembrane helix</keyword>
<feature type="region of interest" description="Disordered" evidence="2">
    <location>
        <begin position="315"/>
        <end position="374"/>
    </location>
</feature>
<dbReference type="Gene3D" id="1.25.40.20">
    <property type="entry name" value="Ankyrin repeat-containing domain"/>
    <property type="match status" value="1"/>
</dbReference>
<dbReference type="PROSITE" id="PS50297">
    <property type="entry name" value="ANK_REP_REGION"/>
    <property type="match status" value="2"/>
</dbReference>
<feature type="repeat" description="ANK" evidence="1">
    <location>
        <begin position="107"/>
        <end position="129"/>
    </location>
</feature>
<evidence type="ECO:0000256" key="1">
    <source>
        <dbReference type="PROSITE-ProRule" id="PRU00023"/>
    </source>
</evidence>
<dbReference type="Pfam" id="PF13962">
    <property type="entry name" value="PGG"/>
    <property type="match status" value="1"/>
</dbReference>
<evidence type="ECO:0000256" key="3">
    <source>
        <dbReference type="SAM" id="Phobius"/>
    </source>
</evidence>
<keyword evidence="3" id="KW-0472">Membrane</keyword>
<keyword evidence="3" id="KW-0812">Transmembrane</keyword>
<name>A0A2N9EC70_FAGSY</name>